<evidence type="ECO:0000256" key="1">
    <source>
        <dbReference type="ARBA" id="ARBA00001917"/>
    </source>
</evidence>
<name>A0A126WYK6_VOLAU</name>
<evidence type="ECO:0000259" key="14">
    <source>
        <dbReference type="PROSITE" id="PS50113"/>
    </source>
</evidence>
<accession>A0A126WYK6</accession>
<evidence type="ECO:0000256" key="6">
    <source>
        <dbReference type="ARBA" id="ARBA00022606"/>
    </source>
</evidence>
<keyword evidence="6" id="KW-0716">Sensory transduction</keyword>
<keyword evidence="8" id="KW-0547">Nucleotide-binding</keyword>
<evidence type="ECO:0000259" key="13">
    <source>
        <dbReference type="PROSITE" id="PS50112"/>
    </source>
</evidence>
<protein>
    <recommendedName>
        <fullName evidence="3">non-specific serine/threonine protein kinase</fullName>
        <ecNumber evidence="3">2.7.11.1</ecNumber>
    </recommendedName>
</protein>
<evidence type="ECO:0000256" key="11">
    <source>
        <dbReference type="SAM" id="MobiDB-lite"/>
    </source>
</evidence>
<evidence type="ECO:0000256" key="2">
    <source>
        <dbReference type="ARBA" id="ARBA00009903"/>
    </source>
</evidence>
<evidence type="ECO:0000256" key="5">
    <source>
        <dbReference type="ARBA" id="ARBA00022543"/>
    </source>
</evidence>
<dbReference type="Gene3D" id="1.10.510.10">
    <property type="entry name" value="Transferase(Phosphotransferase) domain 1"/>
    <property type="match status" value="2"/>
</dbReference>
<feature type="domain" description="PAC" evidence="14">
    <location>
        <begin position="81"/>
        <end position="135"/>
    </location>
</feature>
<dbReference type="GO" id="GO:0009882">
    <property type="term" value="F:blue light photoreceptor activity"/>
    <property type="evidence" value="ECO:0007669"/>
    <property type="project" value="UniProtKB-ARBA"/>
</dbReference>
<feature type="compositionally biased region" description="Gly residues" evidence="11">
    <location>
        <begin position="759"/>
        <end position="772"/>
    </location>
</feature>
<dbReference type="InterPro" id="IPR000700">
    <property type="entry name" value="PAS-assoc_C"/>
</dbReference>
<feature type="compositionally biased region" description="Low complexity" evidence="11">
    <location>
        <begin position="580"/>
        <end position="604"/>
    </location>
</feature>
<dbReference type="CDD" id="cd00130">
    <property type="entry name" value="PAS"/>
    <property type="match status" value="2"/>
</dbReference>
<evidence type="ECO:0000256" key="10">
    <source>
        <dbReference type="ARBA" id="ARBA00022840"/>
    </source>
</evidence>
<dbReference type="InterPro" id="IPR011009">
    <property type="entry name" value="Kinase-like_dom_sf"/>
</dbReference>
<dbReference type="InterPro" id="IPR001610">
    <property type="entry name" value="PAC"/>
</dbReference>
<dbReference type="PANTHER" id="PTHR45637">
    <property type="entry name" value="FLIPPASE KINASE 1-RELATED"/>
    <property type="match status" value="1"/>
</dbReference>
<evidence type="ECO:0000256" key="4">
    <source>
        <dbReference type="ARBA" id="ARBA00022527"/>
    </source>
</evidence>
<dbReference type="EC" id="2.7.11.1" evidence="3"/>
<dbReference type="SMART" id="SM00086">
    <property type="entry name" value="PAC"/>
    <property type="match status" value="2"/>
</dbReference>
<organism evidence="15">
    <name type="scientific">Volvox aureus</name>
    <name type="common">Green alga</name>
    <dbReference type="NCBI Taxonomy" id="47287"/>
    <lineage>
        <taxon>Eukaryota</taxon>
        <taxon>Viridiplantae</taxon>
        <taxon>Chlorophyta</taxon>
        <taxon>core chlorophytes</taxon>
        <taxon>Chlorophyceae</taxon>
        <taxon>CS clade</taxon>
        <taxon>Chlamydomonadales</taxon>
        <taxon>Volvocaceae</taxon>
        <taxon>Volvox</taxon>
    </lineage>
</organism>
<dbReference type="CDD" id="cd05574">
    <property type="entry name" value="STKc_phototropin_like"/>
    <property type="match status" value="1"/>
</dbReference>
<keyword evidence="4" id="KW-0723">Serine/threonine-protein kinase</keyword>
<dbReference type="SMART" id="SM00220">
    <property type="entry name" value="S_TKc"/>
    <property type="match status" value="1"/>
</dbReference>
<dbReference type="PROSITE" id="PS50011">
    <property type="entry name" value="PROTEIN_KINASE_DOM"/>
    <property type="match status" value="1"/>
</dbReference>
<dbReference type="InterPro" id="IPR008271">
    <property type="entry name" value="Ser/Thr_kinase_AS"/>
</dbReference>
<keyword evidence="5" id="KW-0157">Chromophore</keyword>
<feature type="region of interest" description="Disordered" evidence="11">
    <location>
        <begin position="752"/>
        <end position="779"/>
    </location>
</feature>
<evidence type="ECO:0000259" key="12">
    <source>
        <dbReference type="PROSITE" id="PS50011"/>
    </source>
</evidence>
<dbReference type="PROSITE" id="PS50113">
    <property type="entry name" value="PAC"/>
    <property type="match status" value="2"/>
</dbReference>
<feature type="domain" description="PAS" evidence="13">
    <location>
        <begin position="7"/>
        <end position="79"/>
    </location>
</feature>
<dbReference type="AlphaFoldDB" id="A0A126WYK6"/>
<dbReference type="PROSITE" id="PS00108">
    <property type="entry name" value="PROTEIN_KINASE_ST"/>
    <property type="match status" value="1"/>
</dbReference>
<dbReference type="SMART" id="SM00091">
    <property type="entry name" value="PAS"/>
    <property type="match status" value="2"/>
</dbReference>
<keyword evidence="7" id="KW-0808">Transferase</keyword>
<evidence type="ECO:0000256" key="7">
    <source>
        <dbReference type="ARBA" id="ARBA00022679"/>
    </source>
</evidence>
<feature type="region of interest" description="Disordered" evidence="11">
    <location>
        <begin position="566"/>
        <end position="612"/>
    </location>
</feature>
<sequence>MAGVPAPASQLTKVLAGLRHTFVVADATLPDCPLVYASEGFYAMTGYGPDEVLGHNCRFLQGEGTDPKEVAKIRDSIRRGEACSVRLLNYRKDGTPFWNLLTVTPIKTPDGKVSKFVGVQVDVTSKTEGKSFADNSGVPLLVKYDHRLRDNVAKTIVDDVTIAVEKAEGVEPGAASAAATAAGQGKPQGVRGAAPKSFPRVALDLATTVERIQQNFVISDPTLPDCPIVFASDAFLELTGYSREDVLGRNCRFLQGPGTDAATVDQIRDAIRTGTEITVRILNYTKQGRAFWNMFTMAPMKDQDGSVRFFVGVQVDVTAQSSSPDKTPAWTKTPSMEAEKAKQGASAASMIGSAIMGMAPSAATAANPWVSISGEVMKRKPHKSNDRAYQALLALQQRDSRLKLLHFRRVKQLGAGDVGLVDLVQLQGTDFKFAMKTLDKFEMQERNKVPRVLTECAILAAVDHPFLATLYCIIQTDTHMHFVMEYCDGGELYGLLNSQPKKRLKEDHVRFYAAEVLLALQYLHLLGYVYRDLKPENILLHHSGHVLLTDFDLSYSKGVTTPRLERVPVTDAAGPGAGGAAATSGAGAPAAPASGSKSSRKSGGSKSGGGVAPGVGPTGEMFLLFAEPAARANSFVGTEEYLAPEVINAAGHGPGVDWWSLGVLIYELLYGTTPFRGSRRDETFDNIIKTPLRFPTKPAISEEARDLIERLLVKDVSRRLGSRTGANEIKSHPWFKGLNWALLRNEPPPYVPRRASKTSGGGGATGGGGVSGGAAFDNY</sequence>
<dbReference type="PROSITE" id="PS50112">
    <property type="entry name" value="PAS"/>
    <property type="match status" value="2"/>
</dbReference>
<dbReference type="GO" id="GO:0005524">
    <property type="term" value="F:ATP binding"/>
    <property type="evidence" value="ECO:0007669"/>
    <property type="project" value="UniProtKB-KW"/>
</dbReference>
<feature type="domain" description="PAS" evidence="13">
    <location>
        <begin position="201"/>
        <end position="274"/>
    </location>
</feature>
<dbReference type="Gene3D" id="3.30.200.20">
    <property type="entry name" value="Phosphorylase Kinase, domain 1"/>
    <property type="match status" value="1"/>
</dbReference>
<dbReference type="FunFam" id="3.30.450.20:FF:000135">
    <property type="entry name" value="Ptaureo1a lov2 domain"/>
    <property type="match status" value="1"/>
</dbReference>
<dbReference type="NCBIfam" id="TIGR00229">
    <property type="entry name" value="sensory_box"/>
    <property type="match status" value="2"/>
</dbReference>
<reference evidence="15" key="1">
    <citation type="journal article" date="2016" name="Proc. Natl. Acad. Sci. U.S.A.">
        <title>Functional and topological diversity of LOV domain photoreceptors.</title>
        <authorList>
            <person name="Glantz S.T."/>
            <person name="Carpenter E.J."/>
            <person name="Melkonian M."/>
            <person name="Gardner K.H."/>
            <person name="Boyden E.S."/>
            <person name="Wong G.K."/>
            <person name="Chow B.Y."/>
        </authorList>
    </citation>
    <scope>NUCLEOTIDE SEQUENCE</scope>
    <source>
        <strain evidence="15">JWGT_2007294</strain>
    </source>
</reference>
<evidence type="ECO:0000313" key="15">
    <source>
        <dbReference type="EMBL" id="AML77613.1"/>
    </source>
</evidence>
<feature type="domain" description="Protein kinase" evidence="12">
    <location>
        <begin position="407"/>
        <end position="735"/>
    </location>
</feature>
<dbReference type="InterPro" id="IPR035965">
    <property type="entry name" value="PAS-like_dom_sf"/>
</dbReference>
<evidence type="ECO:0000256" key="3">
    <source>
        <dbReference type="ARBA" id="ARBA00012513"/>
    </source>
</evidence>
<dbReference type="InterPro" id="IPR000014">
    <property type="entry name" value="PAS"/>
</dbReference>
<feature type="domain" description="PAC" evidence="14">
    <location>
        <begin position="275"/>
        <end position="329"/>
    </location>
</feature>
<keyword evidence="5" id="KW-0600">Photoreceptor protein</keyword>
<evidence type="ECO:0000256" key="8">
    <source>
        <dbReference type="ARBA" id="ARBA00022741"/>
    </source>
</evidence>
<dbReference type="GO" id="GO:0004674">
    <property type="term" value="F:protein serine/threonine kinase activity"/>
    <property type="evidence" value="ECO:0007669"/>
    <property type="project" value="UniProtKB-KW"/>
</dbReference>
<dbReference type="EMBL" id="KU699710">
    <property type="protein sequence ID" value="AML77613.1"/>
    <property type="molecule type" value="mRNA"/>
</dbReference>
<comment type="cofactor">
    <cofactor evidence="1">
        <name>FMN</name>
        <dbReference type="ChEBI" id="CHEBI:58210"/>
    </cofactor>
</comment>
<comment type="similarity">
    <text evidence="2">Belongs to the protein kinase superfamily. AGC Ser/Thr protein kinase family.</text>
</comment>
<dbReference type="Gene3D" id="3.30.450.20">
    <property type="entry name" value="PAS domain"/>
    <property type="match status" value="2"/>
</dbReference>
<dbReference type="InterPro" id="IPR000719">
    <property type="entry name" value="Prot_kinase_dom"/>
</dbReference>
<proteinExistence type="evidence at transcript level"/>
<dbReference type="Pfam" id="PF00069">
    <property type="entry name" value="Pkinase"/>
    <property type="match status" value="2"/>
</dbReference>
<dbReference type="SUPFAM" id="SSF56112">
    <property type="entry name" value="Protein kinase-like (PK-like)"/>
    <property type="match status" value="1"/>
</dbReference>
<evidence type="ECO:0000256" key="9">
    <source>
        <dbReference type="ARBA" id="ARBA00022777"/>
    </source>
</evidence>
<keyword evidence="9" id="KW-0418">Kinase</keyword>
<dbReference type="Pfam" id="PF13426">
    <property type="entry name" value="PAS_9"/>
    <property type="match status" value="2"/>
</dbReference>
<dbReference type="SUPFAM" id="SSF55785">
    <property type="entry name" value="PYP-like sensor domain (PAS domain)"/>
    <property type="match status" value="2"/>
</dbReference>
<keyword evidence="10" id="KW-0067">ATP-binding</keyword>
<keyword evidence="5" id="KW-0675">Receptor</keyword>